<dbReference type="InterPro" id="IPR011055">
    <property type="entry name" value="Dup_hybrid_motif"/>
</dbReference>
<keyword evidence="3 9" id="KW-0762">Sugar transport</keyword>
<dbReference type="PROSITE" id="PS51093">
    <property type="entry name" value="PTS_EIIA_TYPE_1"/>
    <property type="match status" value="1"/>
</dbReference>
<dbReference type="PANTHER" id="PTHR45008">
    <property type="entry name" value="PTS SYSTEM GLUCOSE-SPECIFIC EIIA COMPONENT"/>
    <property type="match status" value="1"/>
</dbReference>
<keyword evidence="10" id="KW-1185">Reference proteome</keyword>
<evidence type="ECO:0000256" key="3">
    <source>
        <dbReference type="ARBA" id="ARBA00022597"/>
    </source>
</evidence>
<dbReference type="RefSeq" id="WP_269944615.1">
    <property type="nucleotide sequence ID" value="NZ_JAKMUT010000005.1"/>
</dbReference>
<dbReference type="GO" id="GO:0016301">
    <property type="term" value="F:kinase activity"/>
    <property type="evidence" value="ECO:0007669"/>
    <property type="project" value="UniProtKB-KW"/>
</dbReference>
<feature type="region of interest" description="Disordered" evidence="7">
    <location>
        <begin position="1"/>
        <end position="22"/>
    </location>
</feature>
<keyword evidence="4" id="KW-0808">Transferase</keyword>
<reference evidence="9" key="1">
    <citation type="submission" date="2022-02" db="EMBL/GenBank/DDBJ databases">
        <title>Corynebacterium sp. from urogenital microbiome.</title>
        <authorList>
            <person name="Cappelli E.A."/>
            <person name="Ribeiro T.G."/>
            <person name="Peixe L."/>
        </authorList>
    </citation>
    <scope>NUCLEOTIDE SEQUENCE</scope>
    <source>
        <strain evidence="9">C8Ua_174</strain>
    </source>
</reference>
<name>A0A9X3LL88_9CORY</name>
<evidence type="ECO:0000256" key="2">
    <source>
        <dbReference type="ARBA" id="ARBA00022448"/>
    </source>
</evidence>
<keyword evidence="6" id="KW-0418">Kinase</keyword>
<dbReference type="Gene3D" id="2.70.70.10">
    <property type="entry name" value="Glucose Permease (Domain IIA)"/>
    <property type="match status" value="1"/>
</dbReference>
<dbReference type="GO" id="GO:0009401">
    <property type="term" value="P:phosphoenolpyruvate-dependent sugar phosphotransferase system"/>
    <property type="evidence" value="ECO:0007669"/>
    <property type="project" value="UniProtKB-KW"/>
</dbReference>
<dbReference type="SUPFAM" id="SSF51261">
    <property type="entry name" value="Duplicated hybrid motif"/>
    <property type="match status" value="2"/>
</dbReference>
<evidence type="ECO:0000256" key="7">
    <source>
        <dbReference type="SAM" id="MobiDB-lite"/>
    </source>
</evidence>
<dbReference type="GO" id="GO:0005737">
    <property type="term" value="C:cytoplasm"/>
    <property type="evidence" value="ECO:0007669"/>
    <property type="project" value="UniProtKB-SubCell"/>
</dbReference>
<keyword evidence="5" id="KW-0598">Phosphotransferase system</keyword>
<evidence type="ECO:0000259" key="8">
    <source>
        <dbReference type="PROSITE" id="PS51093"/>
    </source>
</evidence>
<evidence type="ECO:0000256" key="5">
    <source>
        <dbReference type="ARBA" id="ARBA00022683"/>
    </source>
</evidence>
<dbReference type="PANTHER" id="PTHR45008:SF1">
    <property type="entry name" value="PTS SYSTEM GLUCOSE-SPECIFIC EIIA COMPONENT"/>
    <property type="match status" value="1"/>
</dbReference>
<dbReference type="AlphaFoldDB" id="A0A9X3LL88"/>
<evidence type="ECO:0000256" key="6">
    <source>
        <dbReference type="ARBA" id="ARBA00022777"/>
    </source>
</evidence>
<evidence type="ECO:0000313" key="10">
    <source>
        <dbReference type="Proteomes" id="UP001146469"/>
    </source>
</evidence>
<organism evidence="9 10">
    <name type="scientific">Corynebacterium evansiae</name>
    <dbReference type="NCBI Taxonomy" id="2913499"/>
    <lineage>
        <taxon>Bacteria</taxon>
        <taxon>Bacillati</taxon>
        <taxon>Actinomycetota</taxon>
        <taxon>Actinomycetes</taxon>
        <taxon>Mycobacteriales</taxon>
        <taxon>Corynebacteriaceae</taxon>
        <taxon>Corynebacterium</taxon>
    </lineage>
</organism>
<dbReference type="InterPro" id="IPR001127">
    <property type="entry name" value="PTS_EIIA_1_perm"/>
</dbReference>
<comment type="subcellular location">
    <subcellularLocation>
        <location evidence="1">Cytoplasm</location>
    </subcellularLocation>
</comment>
<proteinExistence type="predicted"/>
<evidence type="ECO:0000313" key="9">
    <source>
        <dbReference type="EMBL" id="MCZ9289965.1"/>
    </source>
</evidence>
<accession>A0A9X3LL88</accession>
<dbReference type="Pfam" id="PF00358">
    <property type="entry name" value="PTS_EIIA_1"/>
    <property type="match status" value="2"/>
</dbReference>
<dbReference type="InterPro" id="IPR050890">
    <property type="entry name" value="PTS_EIIA_component"/>
</dbReference>
<protein>
    <submittedName>
        <fullName evidence="9">PTS glucose transporter subunit IIA</fullName>
    </submittedName>
</protein>
<keyword evidence="2" id="KW-0813">Transport</keyword>
<dbReference type="EMBL" id="JAKMUT010000005">
    <property type="protein sequence ID" value="MCZ9289965.1"/>
    <property type="molecule type" value="Genomic_DNA"/>
</dbReference>
<gene>
    <name evidence="9" type="ORF">L8V00_07085</name>
</gene>
<comment type="caution">
    <text evidence="9">The sequence shown here is derived from an EMBL/GenBank/DDBJ whole genome shotgun (WGS) entry which is preliminary data.</text>
</comment>
<sequence>MDPNFSLDPRRPGQQREVTAQNHSAKFPVVTPLAGTAVSLDSVPDPILATGTIGAGVAVIPDAGVEVVQILAPIGGVMKRVAPNMFVIQTQPAPGGLPQESGAHADDFHAEMLADQPSIFMQLGVDTGRLNGQGFDVHVQEGDLVRQGTPVCTYAPRELGRMGFDPVVMVLGLQMGASEIKLDVFSGEPVMGGDNLFWV</sequence>
<evidence type="ECO:0000256" key="1">
    <source>
        <dbReference type="ARBA" id="ARBA00004496"/>
    </source>
</evidence>
<dbReference type="Proteomes" id="UP001146469">
    <property type="component" value="Unassembled WGS sequence"/>
</dbReference>
<evidence type="ECO:0000256" key="4">
    <source>
        <dbReference type="ARBA" id="ARBA00022679"/>
    </source>
</evidence>
<feature type="domain" description="PTS EIIA type-1" evidence="8">
    <location>
        <begin position="45"/>
        <end position="174"/>
    </location>
</feature>